<keyword evidence="1" id="KW-0732">Signal</keyword>
<comment type="caution">
    <text evidence="3">The sequence shown here is derived from an EMBL/GenBank/DDBJ whole genome shotgun (WGS) entry which is preliminary data.</text>
</comment>
<accession>A0ABS9SLE2</accession>
<dbReference type="Pfam" id="PF02627">
    <property type="entry name" value="CMD"/>
    <property type="match status" value="2"/>
</dbReference>
<feature type="chain" id="PRO_5045719772" evidence="1">
    <location>
        <begin position="24"/>
        <end position="256"/>
    </location>
</feature>
<dbReference type="Gene3D" id="1.20.1290.10">
    <property type="entry name" value="AhpD-like"/>
    <property type="match status" value="1"/>
</dbReference>
<evidence type="ECO:0000259" key="2">
    <source>
        <dbReference type="Pfam" id="PF02627"/>
    </source>
</evidence>
<dbReference type="RefSeq" id="WP_240830878.1">
    <property type="nucleotide sequence ID" value="NZ_JAKWBL010000003.1"/>
</dbReference>
<proteinExistence type="predicted"/>
<keyword evidence="4" id="KW-1185">Reference proteome</keyword>
<feature type="signal peptide" evidence="1">
    <location>
        <begin position="1"/>
        <end position="23"/>
    </location>
</feature>
<dbReference type="InterPro" id="IPR003779">
    <property type="entry name" value="CMD-like"/>
</dbReference>
<evidence type="ECO:0000256" key="1">
    <source>
        <dbReference type="SAM" id="SignalP"/>
    </source>
</evidence>
<reference evidence="3 4" key="1">
    <citation type="submission" date="2022-02" db="EMBL/GenBank/DDBJ databases">
        <authorList>
            <person name="Min J."/>
        </authorList>
    </citation>
    <scope>NUCLEOTIDE SEQUENCE [LARGE SCALE GENOMIC DNA]</scope>
    <source>
        <strain evidence="3 4">GR10-1</strain>
    </source>
</reference>
<dbReference type="PANTHER" id="PTHR33570:SF2">
    <property type="entry name" value="CARBOXYMUCONOLACTONE DECARBOXYLASE-LIKE DOMAIN-CONTAINING PROTEIN"/>
    <property type="match status" value="1"/>
</dbReference>
<name>A0ABS9SLE2_9BACT</name>
<dbReference type="SUPFAM" id="SSF69118">
    <property type="entry name" value="AhpD-like"/>
    <property type="match status" value="1"/>
</dbReference>
<feature type="domain" description="Carboxymuconolactone decarboxylase-like" evidence="2">
    <location>
        <begin position="22"/>
        <end position="87"/>
    </location>
</feature>
<dbReference type="InterPro" id="IPR052512">
    <property type="entry name" value="4CMD/NDH-1_regulator"/>
</dbReference>
<sequence length="256" mass="28287">MKRNKLFIGLVVALSFVCFVVTAQNKPTLNSKEQSMIRIAAVTAKGDLSKLKTELNGGLDAGLTINQIKESLIHVYAYAGFPRSIRGLQTFMTVLDERKAKGINDVMGTGASIIKDERSKYDRGKAILDSLLGTPQNGPRTGYSAFAPEIEIFLKEHLFADIFERDVLNYAERELVTISVLSSIGGVEPMLQSHLKICLNVGVTPTQLQQFVNIIRSTIGKKEAKAARKVLSKVDKEVASREYQVGWTFQRSNIGH</sequence>
<dbReference type="PANTHER" id="PTHR33570">
    <property type="entry name" value="4-CARBOXYMUCONOLACTONE DECARBOXYLASE FAMILY PROTEIN"/>
    <property type="match status" value="1"/>
</dbReference>
<gene>
    <name evidence="3" type="ORF">MKP09_15445</name>
</gene>
<organism evidence="3 4">
    <name type="scientific">Niabella ginsengisoli</name>
    <dbReference type="NCBI Taxonomy" id="522298"/>
    <lineage>
        <taxon>Bacteria</taxon>
        <taxon>Pseudomonadati</taxon>
        <taxon>Bacteroidota</taxon>
        <taxon>Chitinophagia</taxon>
        <taxon>Chitinophagales</taxon>
        <taxon>Chitinophagaceae</taxon>
        <taxon>Niabella</taxon>
    </lineage>
</organism>
<evidence type="ECO:0000313" key="4">
    <source>
        <dbReference type="Proteomes" id="UP001202248"/>
    </source>
</evidence>
<dbReference type="InterPro" id="IPR029032">
    <property type="entry name" value="AhpD-like"/>
</dbReference>
<dbReference type="EMBL" id="JAKWBL010000003">
    <property type="protein sequence ID" value="MCH5599203.1"/>
    <property type="molecule type" value="Genomic_DNA"/>
</dbReference>
<dbReference type="Proteomes" id="UP001202248">
    <property type="component" value="Unassembled WGS sequence"/>
</dbReference>
<evidence type="ECO:0000313" key="3">
    <source>
        <dbReference type="EMBL" id="MCH5599203.1"/>
    </source>
</evidence>
<protein>
    <submittedName>
        <fullName evidence="3">Carboxymuconolactone decarboxylase family protein</fullName>
    </submittedName>
</protein>
<feature type="domain" description="Carboxymuconolactone decarboxylase-like" evidence="2">
    <location>
        <begin position="148"/>
        <end position="231"/>
    </location>
</feature>